<feature type="site" description="Important for catalytic activity, responsible for pKa modulation of the active site Glu and correct orientation of both the proton donor and substrate" evidence="7">
    <location>
        <position position="152"/>
    </location>
</feature>
<evidence type="ECO:0000256" key="5">
    <source>
        <dbReference type="ARBA" id="ARBA00023295"/>
    </source>
</evidence>
<evidence type="ECO:0000256" key="3">
    <source>
        <dbReference type="ARBA" id="ARBA00022801"/>
    </source>
</evidence>
<feature type="chain" id="PRO_5011605103" evidence="9">
    <location>
        <begin position="24"/>
        <end position="338"/>
    </location>
</feature>
<keyword evidence="5 8" id="KW-0326">Glycosidase</keyword>
<reference evidence="11" key="1">
    <citation type="submission" date="2016-10" db="EMBL/GenBank/DDBJ databases">
        <authorList>
            <person name="Varghese N."/>
            <person name="Submissions S."/>
        </authorList>
    </citation>
    <scope>NUCLEOTIDE SEQUENCE [LARGE SCALE GENOMIC DNA]</scope>
    <source>
        <strain evidence="11">DSM 19183</strain>
    </source>
</reference>
<feature type="active site" description="Proton donor" evidence="6">
    <location>
        <position position="221"/>
    </location>
</feature>
<comment type="similarity">
    <text evidence="1 8">Belongs to the glycosyl hydrolase 43 family.</text>
</comment>
<evidence type="ECO:0000256" key="4">
    <source>
        <dbReference type="ARBA" id="ARBA00023277"/>
    </source>
</evidence>
<keyword evidence="2" id="KW-0858">Xylan degradation</keyword>
<dbReference type="PANTHER" id="PTHR43772:SF2">
    <property type="entry name" value="PUTATIVE (AFU_ORTHOLOGUE AFUA_2G04480)-RELATED"/>
    <property type="match status" value="1"/>
</dbReference>
<evidence type="ECO:0000256" key="7">
    <source>
        <dbReference type="PIRSR" id="PIRSR606710-2"/>
    </source>
</evidence>
<keyword evidence="2" id="KW-0624">Polysaccharide degradation</keyword>
<dbReference type="SUPFAM" id="SSF75005">
    <property type="entry name" value="Arabinanase/levansucrase/invertase"/>
    <property type="match status" value="1"/>
</dbReference>
<dbReference type="GO" id="GO:0004553">
    <property type="term" value="F:hydrolase activity, hydrolyzing O-glycosyl compounds"/>
    <property type="evidence" value="ECO:0007669"/>
    <property type="project" value="InterPro"/>
</dbReference>
<evidence type="ECO:0000256" key="8">
    <source>
        <dbReference type="RuleBase" id="RU361187"/>
    </source>
</evidence>
<dbReference type="PROSITE" id="PS51257">
    <property type="entry name" value="PROKAR_LIPOPROTEIN"/>
    <property type="match status" value="1"/>
</dbReference>
<evidence type="ECO:0000256" key="9">
    <source>
        <dbReference type="SAM" id="SignalP"/>
    </source>
</evidence>
<feature type="active site" description="Proton acceptor" evidence="6">
    <location>
        <position position="43"/>
    </location>
</feature>
<evidence type="ECO:0000256" key="2">
    <source>
        <dbReference type="ARBA" id="ARBA00022651"/>
    </source>
</evidence>
<dbReference type="Gene3D" id="2.115.10.20">
    <property type="entry name" value="Glycosyl hydrolase domain, family 43"/>
    <property type="match status" value="1"/>
</dbReference>
<name>A0A1H7HLR8_9LACT</name>
<protein>
    <submittedName>
        <fullName evidence="10">Glycosyl hydrolases family 43</fullName>
    </submittedName>
</protein>
<keyword evidence="4" id="KW-0119">Carbohydrate metabolism</keyword>
<keyword evidence="3 8" id="KW-0378">Hydrolase</keyword>
<dbReference type="Proteomes" id="UP000199081">
    <property type="component" value="Unassembled WGS sequence"/>
</dbReference>
<dbReference type="CDD" id="cd08991">
    <property type="entry name" value="GH43_HoAraf43-like"/>
    <property type="match status" value="1"/>
</dbReference>
<evidence type="ECO:0000313" key="11">
    <source>
        <dbReference type="Proteomes" id="UP000199081"/>
    </source>
</evidence>
<evidence type="ECO:0000256" key="1">
    <source>
        <dbReference type="ARBA" id="ARBA00009865"/>
    </source>
</evidence>
<dbReference type="PANTHER" id="PTHR43772">
    <property type="entry name" value="ENDO-1,4-BETA-XYLANASE"/>
    <property type="match status" value="1"/>
</dbReference>
<keyword evidence="11" id="KW-1185">Reference proteome</keyword>
<keyword evidence="9" id="KW-0732">Signal</keyword>
<dbReference type="AlphaFoldDB" id="A0A1H7HLR8"/>
<proteinExistence type="inferred from homology"/>
<sequence>MRKLALPIIFSAFLILGGCEQMAESNETVTYQNPVGEMTDIGDPYVLKVDGTYYMYATSVPHAGFRVWESDNLVDWEEAGMAYDHRDHEDKWAQYDFWAPEVVEHNDTFYMVYSARDYTGSLKMAIATSDSPTGPFQDATVGLIDRPGSFIDGHIFIDDDGKPYLYYVEDNHENIIDGKHISHIYVQEMTEDLLNVTGEPHFILEPDQAWENPDGDYQWNEGPFIVKNDGLYYLMYSANFYASSDYAIGYAVSDSPTGPFEKSESNPILSKDMENGISGPGHNSVTVGLDDETLYAVYHIHTDPENPSGDRRMAIDRLYFEDGEMKIEGPTSDEQELK</sequence>
<dbReference type="InterPro" id="IPR052176">
    <property type="entry name" value="Glycosyl_Hydrlase_43_Enz"/>
</dbReference>
<evidence type="ECO:0000313" key="10">
    <source>
        <dbReference type="EMBL" id="SEK51229.1"/>
    </source>
</evidence>
<accession>A0A1H7HLR8</accession>
<gene>
    <name evidence="10" type="ORF">SAMN04488099_103117</name>
</gene>
<evidence type="ECO:0000256" key="6">
    <source>
        <dbReference type="PIRSR" id="PIRSR606710-1"/>
    </source>
</evidence>
<dbReference type="InterPro" id="IPR006710">
    <property type="entry name" value="Glyco_hydro_43"/>
</dbReference>
<dbReference type="GO" id="GO:0045493">
    <property type="term" value="P:xylan catabolic process"/>
    <property type="evidence" value="ECO:0007669"/>
    <property type="project" value="UniProtKB-KW"/>
</dbReference>
<dbReference type="Pfam" id="PF04616">
    <property type="entry name" value="Glyco_hydro_43"/>
    <property type="match status" value="1"/>
</dbReference>
<dbReference type="InterPro" id="IPR023296">
    <property type="entry name" value="Glyco_hydro_beta-prop_sf"/>
</dbReference>
<feature type="signal peptide" evidence="9">
    <location>
        <begin position="1"/>
        <end position="23"/>
    </location>
</feature>
<organism evidence="10 11">
    <name type="scientific">Alkalibacterium pelagium</name>
    <dbReference type="NCBI Taxonomy" id="426702"/>
    <lineage>
        <taxon>Bacteria</taxon>
        <taxon>Bacillati</taxon>
        <taxon>Bacillota</taxon>
        <taxon>Bacilli</taxon>
        <taxon>Lactobacillales</taxon>
        <taxon>Carnobacteriaceae</taxon>
        <taxon>Alkalibacterium</taxon>
    </lineage>
</organism>
<dbReference type="STRING" id="426702.SAMN04488099_103117"/>
<dbReference type="EMBL" id="FNZU01000003">
    <property type="protein sequence ID" value="SEK51229.1"/>
    <property type="molecule type" value="Genomic_DNA"/>
</dbReference>